<organism evidence="2 3">
    <name type="scientific">Dyella soli</name>
    <dbReference type="NCBI Taxonomy" id="522319"/>
    <lineage>
        <taxon>Bacteria</taxon>
        <taxon>Pseudomonadati</taxon>
        <taxon>Pseudomonadota</taxon>
        <taxon>Gammaproteobacteria</taxon>
        <taxon>Lysobacterales</taxon>
        <taxon>Rhodanobacteraceae</taxon>
        <taxon>Dyella</taxon>
    </lineage>
</organism>
<protein>
    <submittedName>
        <fullName evidence="2">Uncharacterized protein</fullName>
    </submittedName>
</protein>
<evidence type="ECO:0000313" key="2">
    <source>
        <dbReference type="EMBL" id="TCI08523.1"/>
    </source>
</evidence>
<feature type="signal peptide" evidence="1">
    <location>
        <begin position="1"/>
        <end position="22"/>
    </location>
</feature>
<comment type="caution">
    <text evidence="2">The sequence shown here is derived from an EMBL/GenBank/DDBJ whole genome shotgun (WGS) entry which is preliminary data.</text>
</comment>
<name>A0A4R0YRL7_9GAMM</name>
<keyword evidence="1" id="KW-0732">Signal</keyword>
<dbReference type="Gene3D" id="1.25.40.10">
    <property type="entry name" value="Tetratricopeptide repeat domain"/>
    <property type="match status" value="1"/>
</dbReference>
<keyword evidence="3" id="KW-1185">Reference proteome</keyword>
<reference evidence="2 3" key="1">
    <citation type="submission" date="2019-02" db="EMBL/GenBank/DDBJ databases">
        <title>Dyella amyloliquefaciens sp. nov., isolated from forest soil.</title>
        <authorList>
            <person name="Gao Z.-H."/>
            <person name="Qiu L.-H."/>
        </authorList>
    </citation>
    <scope>NUCLEOTIDE SEQUENCE [LARGE SCALE GENOMIC DNA]</scope>
    <source>
        <strain evidence="2 3">KACC 12747</strain>
    </source>
</reference>
<accession>A0A4R0YRL7</accession>
<sequence>MKTVARALLASLSLGLAMMATAQETTTPPPRFAVVMPDGKPYSDVDWSARLYPEAGNGSRPAFMLISPHLSPVPRLTYEGWRAAITNHAKSAERNFGRALRISPNDRHLLWAYGWSQLNLDNPALAMAAFQRNLALRPGTRPQWLPMAMALTYTAVGERDAAVAWYRAAAQSDPERWGTDNRVLLTTVEWTPKERALVKQLLHDASQGSAPEPTHLAQR</sequence>
<dbReference type="RefSeq" id="WP_131153024.1">
    <property type="nucleotide sequence ID" value="NZ_SJTG01000004.1"/>
</dbReference>
<feature type="chain" id="PRO_5020427295" evidence="1">
    <location>
        <begin position="23"/>
        <end position="219"/>
    </location>
</feature>
<dbReference type="EMBL" id="SJTG01000004">
    <property type="protein sequence ID" value="TCI08523.1"/>
    <property type="molecule type" value="Genomic_DNA"/>
</dbReference>
<dbReference type="AlphaFoldDB" id="A0A4R0YRL7"/>
<dbReference type="InterPro" id="IPR011990">
    <property type="entry name" value="TPR-like_helical_dom_sf"/>
</dbReference>
<evidence type="ECO:0000256" key="1">
    <source>
        <dbReference type="SAM" id="SignalP"/>
    </source>
</evidence>
<proteinExistence type="predicted"/>
<gene>
    <name evidence="2" type="ORF">EZM97_28325</name>
</gene>
<dbReference type="Proteomes" id="UP000291822">
    <property type="component" value="Unassembled WGS sequence"/>
</dbReference>
<dbReference type="SUPFAM" id="SSF48452">
    <property type="entry name" value="TPR-like"/>
    <property type="match status" value="1"/>
</dbReference>
<evidence type="ECO:0000313" key="3">
    <source>
        <dbReference type="Proteomes" id="UP000291822"/>
    </source>
</evidence>